<accession>A0A8C4NCE5</accession>
<evidence type="ECO:0000313" key="3">
    <source>
        <dbReference type="Proteomes" id="UP000694388"/>
    </source>
</evidence>
<keyword evidence="3" id="KW-1185">Reference proteome</keyword>
<organism evidence="2 3">
    <name type="scientific">Eptatretus burgeri</name>
    <name type="common">Inshore hagfish</name>
    <dbReference type="NCBI Taxonomy" id="7764"/>
    <lineage>
        <taxon>Eukaryota</taxon>
        <taxon>Metazoa</taxon>
        <taxon>Chordata</taxon>
        <taxon>Craniata</taxon>
        <taxon>Vertebrata</taxon>
        <taxon>Cyclostomata</taxon>
        <taxon>Myxini</taxon>
        <taxon>Myxiniformes</taxon>
        <taxon>Myxinidae</taxon>
        <taxon>Eptatretinae</taxon>
        <taxon>Eptatretus</taxon>
    </lineage>
</organism>
<proteinExistence type="predicted"/>
<keyword evidence="1" id="KW-0812">Transmembrane</keyword>
<keyword evidence="1" id="KW-0472">Membrane</keyword>
<feature type="transmembrane region" description="Helical" evidence="1">
    <location>
        <begin position="24"/>
        <end position="46"/>
    </location>
</feature>
<evidence type="ECO:0000313" key="2">
    <source>
        <dbReference type="Ensembl" id="ENSEBUP00000000449.1"/>
    </source>
</evidence>
<dbReference type="AlphaFoldDB" id="A0A8C4NCE5"/>
<protein>
    <submittedName>
        <fullName evidence="2">Uncharacterized protein</fullName>
    </submittedName>
</protein>
<keyword evidence="1" id="KW-1133">Transmembrane helix</keyword>
<name>A0A8C4NCE5_EPTBU</name>
<dbReference type="Ensembl" id="ENSEBUT00000000747.1">
    <property type="protein sequence ID" value="ENSEBUP00000000449.1"/>
    <property type="gene ID" value="ENSEBUG00000000589.1"/>
</dbReference>
<reference evidence="2" key="2">
    <citation type="submission" date="2025-09" db="UniProtKB">
        <authorList>
            <consortium name="Ensembl"/>
        </authorList>
    </citation>
    <scope>IDENTIFICATION</scope>
</reference>
<sequence>MSKIEKMNVFSVWSLGTEDKDKQVMSFFSLLTGPVGSLLTVLTIIYMTQTKLLNFGEDPNPDLDPINCLFVFSPLRERANNDT</sequence>
<dbReference type="Proteomes" id="UP000694388">
    <property type="component" value="Unplaced"/>
</dbReference>
<reference evidence="2" key="1">
    <citation type="submission" date="2025-08" db="UniProtKB">
        <authorList>
            <consortium name="Ensembl"/>
        </authorList>
    </citation>
    <scope>IDENTIFICATION</scope>
</reference>
<evidence type="ECO:0000256" key="1">
    <source>
        <dbReference type="SAM" id="Phobius"/>
    </source>
</evidence>